<dbReference type="Proteomes" id="UP000007015">
    <property type="component" value="Chromosome 7"/>
</dbReference>
<gene>
    <name evidence="2" type="ORF">OsI_26787</name>
</gene>
<organism evidence="2 3">
    <name type="scientific">Oryza sativa subsp. indica</name>
    <name type="common">Rice</name>
    <dbReference type="NCBI Taxonomy" id="39946"/>
    <lineage>
        <taxon>Eukaryota</taxon>
        <taxon>Viridiplantae</taxon>
        <taxon>Streptophyta</taxon>
        <taxon>Embryophyta</taxon>
        <taxon>Tracheophyta</taxon>
        <taxon>Spermatophyta</taxon>
        <taxon>Magnoliopsida</taxon>
        <taxon>Liliopsida</taxon>
        <taxon>Poales</taxon>
        <taxon>Poaceae</taxon>
        <taxon>BOP clade</taxon>
        <taxon>Oryzoideae</taxon>
        <taxon>Oryzeae</taxon>
        <taxon>Oryzinae</taxon>
        <taxon>Oryza</taxon>
        <taxon>Oryza sativa</taxon>
    </lineage>
</organism>
<reference evidence="2 3" key="1">
    <citation type="journal article" date="2005" name="PLoS Biol.">
        <title>The genomes of Oryza sativa: a history of duplications.</title>
        <authorList>
            <person name="Yu J."/>
            <person name="Wang J."/>
            <person name="Lin W."/>
            <person name="Li S."/>
            <person name="Li H."/>
            <person name="Zhou J."/>
            <person name="Ni P."/>
            <person name="Dong W."/>
            <person name="Hu S."/>
            <person name="Zeng C."/>
            <person name="Zhang J."/>
            <person name="Zhang Y."/>
            <person name="Li R."/>
            <person name="Xu Z."/>
            <person name="Li S."/>
            <person name="Li X."/>
            <person name="Zheng H."/>
            <person name="Cong L."/>
            <person name="Lin L."/>
            <person name="Yin J."/>
            <person name="Geng J."/>
            <person name="Li G."/>
            <person name="Shi J."/>
            <person name="Liu J."/>
            <person name="Lv H."/>
            <person name="Li J."/>
            <person name="Wang J."/>
            <person name="Deng Y."/>
            <person name="Ran L."/>
            <person name="Shi X."/>
            <person name="Wang X."/>
            <person name="Wu Q."/>
            <person name="Li C."/>
            <person name="Ren X."/>
            <person name="Wang J."/>
            <person name="Wang X."/>
            <person name="Li D."/>
            <person name="Liu D."/>
            <person name="Zhang X."/>
            <person name="Ji Z."/>
            <person name="Zhao W."/>
            <person name="Sun Y."/>
            <person name="Zhang Z."/>
            <person name="Bao J."/>
            <person name="Han Y."/>
            <person name="Dong L."/>
            <person name="Ji J."/>
            <person name="Chen P."/>
            <person name="Wu S."/>
            <person name="Liu J."/>
            <person name="Xiao Y."/>
            <person name="Bu D."/>
            <person name="Tan J."/>
            <person name="Yang L."/>
            <person name="Ye C."/>
            <person name="Zhang J."/>
            <person name="Xu J."/>
            <person name="Zhou Y."/>
            <person name="Yu Y."/>
            <person name="Zhang B."/>
            <person name="Zhuang S."/>
            <person name="Wei H."/>
            <person name="Liu B."/>
            <person name="Lei M."/>
            <person name="Yu H."/>
            <person name="Li Y."/>
            <person name="Xu H."/>
            <person name="Wei S."/>
            <person name="He X."/>
            <person name="Fang L."/>
            <person name="Zhang Z."/>
            <person name="Zhang Y."/>
            <person name="Huang X."/>
            <person name="Su Z."/>
            <person name="Tong W."/>
            <person name="Li J."/>
            <person name="Tong Z."/>
            <person name="Li S."/>
            <person name="Ye J."/>
            <person name="Wang L."/>
            <person name="Fang L."/>
            <person name="Lei T."/>
            <person name="Chen C."/>
            <person name="Chen H."/>
            <person name="Xu Z."/>
            <person name="Li H."/>
            <person name="Huang H."/>
            <person name="Zhang F."/>
            <person name="Xu H."/>
            <person name="Li N."/>
            <person name="Zhao C."/>
            <person name="Li S."/>
            <person name="Dong L."/>
            <person name="Huang Y."/>
            <person name="Li L."/>
            <person name="Xi Y."/>
            <person name="Qi Q."/>
            <person name="Li W."/>
            <person name="Zhang B."/>
            <person name="Hu W."/>
            <person name="Zhang Y."/>
            <person name="Tian X."/>
            <person name="Jiao Y."/>
            <person name="Liang X."/>
            <person name="Jin J."/>
            <person name="Gao L."/>
            <person name="Zheng W."/>
            <person name="Hao B."/>
            <person name="Liu S."/>
            <person name="Wang W."/>
            <person name="Yuan L."/>
            <person name="Cao M."/>
            <person name="McDermott J."/>
            <person name="Samudrala R."/>
            <person name="Wang J."/>
            <person name="Wong G.K."/>
            <person name="Yang H."/>
        </authorList>
    </citation>
    <scope>NUCLEOTIDE SEQUENCE [LARGE SCALE GENOMIC DNA]</scope>
    <source>
        <strain evidence="3">cv. 93-11</strain>
    </source>
</reference>
<feature type="signal peptide" evidence="1">
    <location>
        <begin position="1"/>
        <end position="18"/>
    </location>
</feature>
<evidence type="ECO:0000313" key="2">
    <source>
        <dbReference type="EMBL" id="EEC82407.1"/>
    </source>
</evidence>
<keyword evidence="1" id="KW-0732">Signal</keyword>
<feature type="chain" id="PRO_5002865347" description="Secreted protein" evidence="1">
    <location>
        <begin position="19"/>
        <end position="80"/>
    </location>
</feature>
<dbReference type="Gramene" id="BGIOSGA023933-TA">
    <property type="protein sequence ID" value="BGIOSGA023933-PA"/>
    <property type="gene ID" value="BGIOSGA023933"/>
</dbReference>
<evidence type="ECO:0000256" key="1">
    <source>
        <dbReference type="SAM" id="SignalP"/>
    </source>
</evidence>
<name>B8B8A7_ORYSI</name>
<dbReference type="AlphaFoldDB" id="B8B8A7"/>
<dbReference type="HOGENOM" id="CLU_2594078_0_0_1"/>
<accession>B8B8A7</accession>
<sequence>MHMLVLYAFNFVVAPVTHHPQITVHEPCSELCLLHRIAGWLSALKLRRRFWVVWKEKLHQSEMECLFDELMRAHDLFLGL</sequence>
<evidence type="ECO:0000313" key="3">
    <source>
        <dbReference type="Proteomes" id="UP000007015"/>
    </source>
</evidence>
<dbReference type="EMBL" id="CM000132">
    <property type="protein sequence ID" value="EEC82407.1"/>
    <property type="molecule type" value="Genomic_DNA"/>
</dbReference>
<proteinExistence type="predicted"/>
<keyword evidence="3" id="KW-1185">Reference proteome</keyword>
<protein>
    <recommendedName>
        <fullName evidence="4">Secreted protein</fullName>
    </recommendedName>
</protein>
<evidence type="ECO:0008006" key="4">
    <source>
        <dbReference type="Google" id="ProtNLM"/>
    </source>
</evidence>